<evidence type="ECO:0000256" key="3">
    <source>
        <dbReference type="SAM" id="MobiDB-lite"/>
    </source>
</evidence>
<feature type="region of interest" description="Disordered" evidence="3">
    <location>
        <begin position="1"/>
        <end position="98"/>
    </location>
</feature>
<keyword evidence="2" id="KW-0539">Nucleus</keyword>
<dbReference type="EMBL" id="NAJN01000714">
    <property type="protein sequence ID" value="TKA69613.1"/>
    <property type="molecule type" value="Genomic_DNA"/>
</dbReference>
<dbReference type="GO" id="GO:0005634">
    <property type="term" value="C:nucleus"/>
    <property type="evidence" value="ECO:0007669"/>
    <property type="project" value="UniProtKB-SubCell"/>
</dbReference>
<dbReference type="OrthoDB" id="3598904at2759"/>
<evidence type="ECO:0000256" key="2">
    <source>
        <dbReference type="ARBA" id="ARBA00023242"/>
    </source>
</evidence>
<evidence type="ECO:0008006" key="6">
    <source>
        <dbReference type="Google" id="ProtNLM"/>
    </source>
</evidence>
<evidence type="ECO:0000256" key="1">
    <source>
        <dbReference type="ARBA" id="ARBA00004123"/>
    </source>
</evidence>
<dbReference type="GO" id="GO:0000976">
    <property type="term" value="F:transcription cis-regulatory region binding"/>
    <property type="evidence" value="ECO:0007669"/>
    <property type="project" value="TreeGrafter"/>
</dbReference>
<keyword evidence="5" id="KW-1185">Reference proteome</keyword>
<organism evidence="4 5">
    <name type="scientific">Cryomyces minteri</name>
    <dbReference type="NCBI Taxonomy" id="331657"/>
    <lineage>
        <taxon>Eukaryota</taxon>
        <taxon>Fungi</taxon>
        <taxon>Dikarya</taxon>
        <taxon>Ascomycota</taxon>
        <taxon>Pezizomycotina</taxon>
        <taxon>Dothideomycetes</taxon>
        <taxon>Dothideomycetes incertae sedis</taxon>
        <taxon>Cryomyces</taxon>
    </lineage>
</organism>
<feature type="compositionally biased region" description="Basic and acidic residues" evidence="3">
    <location>
        <begin position="43"/>
        <end position="53"/>
    </location>
</feature>
<dbReference type="Pfam" id="PF11951">
    <property type="entry name" value="Fungal_trans_2"/>
    <property type="match status" value="1"/>
</dbReference>
<feature type="compositionally biased region" description="Polar residues" evidence="3">
    <location>
        <begin position="71"/>
        <end position="89"/>
    </location>
</feature>
<dbReference type="AlphaFoldDB" id="A0A4U0X3Q4"/>
<evidence type="ECO:0000313" key="5">
    <source>
        <dbReference type="Proteomes" id="UP000308768"/>
    </source>
</evidence>
<protein>
    <recommendedName>
        <fullName evidence="6">Transcription factor domain-containing protein</fullName>
    </recommendedName>
</protein>
<dbReference type="STRING" id="331657.A0A4U0X3Q4"/>
<dbReference type="Proteomes" id="UP000308768">
    <property type="component" value="Unassembled WGS sequence"/>
</dbReference>
<comment type="subcellular location">
    <subcellularLocation>
        <location evidence="1">Nucleus</location>
    </subcellularLocation>
</comment>
<dbReference type="PANTHER" id="PTHR37534:SF49">
    <property type="entry name" value="LYSINE BIOSYNTHESIS REGULATORY PROTEIN LYS14"/>
    <property type="match status" value="1"/>
</dbReference>
<name>A0A4U0X3Q4_9PEZI</name>
<comment type="caution">
    <text evidence="4">The sequence shown here is derived from an EMBL/GenBank/DDBJ whole genome shotgun (WGS) entry which is preliminary data.</text>
</comment>
<sequence>MRYGRRGVGDREASRRVASLLEEAEAEAGAGAGAGEQEQEQEQEQKQKQRQKVELPFFAQLGTRFPPPDATSLSGLAQSRPGTTNNAAQSVEDPFPPFATLTNDEDRERKAELQNPGTFHVIVVPDSFSDLPEYHEDPSASVVGFASSPDSRRPATYSFGIQALASEQRDGNLDPNVVILRRFEETGRRMSYPHGQLYTRVPAPLSSSGPPNFPSKSCAREPLSSYDSIRMARSFQEVIDSGGPDARLLTHYRDFLVMQVMHSSANNLLSGLEIFEKQAMNFSPVRTEGSLILNNPPAFNFGLYHAICALSALSLAYKGVSKMEDALQHYQQALPFPQSNINSPSDMCTDGVFFRHFFLLIYDVAAAPHYGISNMWGLHLHHLLRIVLIRRERPDGEPFPFLVWWISLIDIYACLSGSGRGELVNTLIQSHMFPAVHEQLPPLGPAGSPMYYPEEVELFAPILELNHGIVLLAAQLGRTAQYLRTEAVKELQGVSESRLSAPGELVNRQHQVLQMQGDLRNYWAVHYPRVLPVGLHAARGFLPERVQRVFEHAYLLYRTCLLFSHTSVWSGQRVEYSTAGDEEIEQLVSEVLELARTTVEAEHFERRFVVFPLFLAGFATSHPEKKRLAMELLVAMEPTSVGKNTAASRELLQTVYDLQRQSLMAVGHSLAVDWIDVMTEHGMHVVNFGL</sequence>
<dbReference type="GO" id="GO:0045944">
    <property type="term" value="P:positive regulation of transcription by RNA polymerase II"/>
    <property type="evidence" value="ECO:0007669"/>
    <property type="project" value="TreeGrafter"/>
</dbReference>
<dbReference type="InterPro" id="IPR021858">
    <property type="entry name" value="Fun_TF"/>
</dbReference>
<proteinExistence type="predicted"/>
<dbReference type="PANTHER" id="PTHR37534">
    <property type="entry name" value="TRANSCRIPTIONAL ACTIVATOR PROTEIN UGA3"/>
    <property type="match status" value="1"/>
</dbReference>
<gene>
    <name evidence="4" type="ORF">B0A49_05430</name>
</gene>
<accession>A0A4U0X3Q4</accession>
<reference evidence="4 5" key="1">
    <citation type="submission" date="2017-03" db="EMBL/GenBank/DDBJ databases">
        <title>Genomes of endolithic fungi from Antarctica.</title>
        <authorList>
            <person name="Coleine C."/>
            <person name="Masonjones S."/>
            <person name="Stajich J.E."/>
        </authorList>
    </citation>
    <scope>NUCLEOTIDE SEQUENCE [LARGE SCALE GENOMIC DNA]</scope>
    <source>
        <strain evidence="4 5">CCFEE 5187</strain>
    </source>
</reference>
<dbReference type="GO" id="GO:0003700">
    <property type="term" value="F:DNA-binding transcription factor activity"/>
    <property type="evidence" value="ECO:0007669"/>
    <property type="project" value="TreeGrafter"/>
</dbReference>
<evidence type="ECO:0000313" key="4">
    <source>
        <dbReference type="EMBL" id="TKA69613.1"/>
    </source>
</evidence>